<accession>A0AAV6M3C3</accession>
<dbReference type="InterPro" id="IPR044593">
    <property type="entry name" value="FLZ8/MARD1"/>
</dbReference>
<comment type="similarity">
    <text evidence="1">Belongs to the FLZ family.</text>
</comment>
<dbReference type="PANTHER" id="PTHR46443">
    <property type="entry name" value="FCS-LIKE ZINC FINGER 8"/>
    <property type="match status" value="1"/>
</dbReference>
<evidence type="ECO:0000313" key="9">
    <source>
        <dbReference type="Proteomes" id="UP000685013"/>
    </source>
</evidence>
<evidence type="ECO:0000256" key="4">
    <source>
        <dbReference type="PROSITE-ProRule" id="PRU01131"/>
    </source>
</evidence>
<dbReference type="Pfam" id="PF14368">
    <property type="entry name" value="LTP_2"/>
    <property type="match status" value="1"/>
</dbReference>
<organism evidence="8 9">
    <name type="scientific">Cucurbita argyrosperma subsp. sororia</name>
    <dbReference type="NCBI Taxonomy" id="37648"/>
    <lineage>
        <taxon>Eukaryota</taxon>
        <taxon>Viridiplantae</taxon>
        <taxon>Streptophyta</taxon>
        <taxon>Embryophyta</taxon>
        <taxon>Tracheophyta</taxon>
        <taxon>Spermatophyta</taxon>
        <taxon>Magnoliopsida</taxon>
        <taxon>eudicotyledons</taxon>
        <taxon>Gunneridae</taxon>
        <taxon>Pentapetalae</taxon>
        <taxon>rosids</taxon>
        <taxon>fabids</taxon>
        <taxon>Cucurbitales</taxon>
        <taxon>Cucurbitaceae</taxon>
        <taxon>Cucurbiteae</taxon>
        <taxon>Cucurbita</taxon>
    </lineage>
</organism>
<dbReference type="InterPro" id="IPR016140">
    <property type="entry name" value="Bifunc_inhib/LTP/seed_store"/>
</dbReference>
<evidence type="ECO:0000256" key="5">
    <source>
        <dbReference type="SAM" id="MobiDB-lite"/>
    </source>
</evidence>
<keyword evidence="3" id="KW-0862">Zinc</keyword>
<comment type="caution">
    <text evidence="8">The sequence shown here is derived from an EMBL/GenBank/DDBJ whole genome shotgun (WGS) entry which is preliminary data.</text>
</comment>
<evidence type="ECO:0000259" key="7">
    <source>
        <dbReference type="PROSITE" id="PS51795"/>
    </source>
</evidence>
<feature type="signal peptide" evidence="6">
    <location>
        <begin position="1"/>
        <end position="21"/>
    </location>
</feature>
<keyword evidence="3" id="KW-0863">Zinc-finger</keyword>
<reference evidence="8 9" key="1">
    <citation type="journal article" date="2021" name="Hortic Res">
        <title>The domestication of Cucurbita argyrosperma as revealed by the genome of its wild relative.</title>
        <authorList>
            <person name="Barrera-Redondo J."/>
            <person name="Sanchez-de la Vega G."/>
            <person name="Aguirre-Liguori J.A."/>
            <person name="Castellanos-Morales G."/>
            <person name="Gutierrez-Guerrero Y.T."/>
            <person name="Aguirre-Dugua X."/>
            <person name="Aguirre-Planter E."/>
            <person name="Tenaillon M.I."/>
            <person name="Lira-Saade R."/>
            <person name="Eguiarte L.E."/>
        </authorList>
    </citation>
    <scope>NUCLEOTIDE SEQUENCE [LARGE SCALE GENOMIC DNA]</scope>
    <source>
        <strain evidence="8">JBR-2021</strain>
    </source>
</reference>
<dbReference type="EMBL" id="JAGKQH010000017">
    <property type="protein sequence ID" value="KAG6574974.1"/>
    <property type="molecule type" value="Genomic_DNA"/>
</dbReference>
<keyword evidence="9" id="KW-1185">Reference proteome</keyword>
<evidence type="ECO:0000256" key="3">
    <source>
        <dbReference type="ARBA" id="ARBA00022771"/>
    </source>
</evidence>
<dbReference type="GO" id="GO:0008270">
    <property type="term" value="F:zinc ion binding"/>
    <property type="evidence" value="ECO:0007669"/>
    <property type="project" value="UniProtKB-KW"/>
</dbReference>
<evidence type="ECO:0000256" key="6">
    <source>
        <dbReference type="SAM" id="SignalP"/>
    </source>
</evidence>
<keyword evidence="2" id="KW-0479">Metal-binding</keyword>
<dbReference type="SMART" id="SM00499">
    <property type="entry name" value="AAI"/>
    <property type="match status" value="1"/>
</dbReference>
<name>A0AAV6M3C3_9ROSI</name>
<keyword evidence="6" id="KW-0732">Signal</keyword>
<dbReference type="PROSITE" id="PS51795">
    <property type="entry name" value="ZF_FLZ"/>
    <property type="match status" value="1"/>
</dbReference>
<protein>
    <submittedName>
        <fullName evidence="8">FCS-Like Zinc finger 8</fullName>
    </submittedName>
</protein>
<dbReference type="Pfam" id="PF04570">
    <property type="entry name" value="zf-FLZ"/>
    <property type="match status" value="1"/>
</dbReference>
<feature type="chain" id="PRO_5043989214" evidence="6">
    <location>
        <begin position="22"/>
        <end position="473"/>
    </location>
</feature>
<dbReference type="AlphaFoldDB" id="A0AAV6M3C3"/>
<feature type="region of interest" description="Disordered" evidence="5">
    <location>
        <begin position="104"/>
        <end position="123"/>
    </location>
</feature>
<evidence type="ECO:0000313" key="8">
    <source>
        <dbReference type="EMBL" id="KAG6574974.1"/>
    </source>
</evidence>
<dbReference type="Proteomes" id="UP000685013">
    <property type="component" value="Chromosome 17"/>
</dbReference>
<feature type="zinc finger region" description="FLZ-type" evidence="4">
    <location>
        <begin position="428"/>
        <end position="472"/>
    </location>
</feature>
<dbReference type="CDD" id="cd00010">
    <property type="entry name" value="AAI_LTSS"/>
    <property type="match status" value="1"/>
</dbReference>
<dbReference type="InterPro" id="IPR007650">
    <property type="entry name" value="Zf-FLZ_dom"/>
</dbReference>
<gene>
    <name evidence="8" type="primary">FLZ8</name>
    <name evidence="8" type="ORF">SDJN03_25613</name>
</gene>
<feature type="region of interest" description="Disordered" evidence="5">
    <location>
        <begin position="310"/>
        <end position="358"/>
    </location>
</feature>
<feature type="compositionally biased region" description="Low complexity" evidence="5">
    <location>
        <begin position="338"/>
        <end position="354"/>
    </location>
</feature>
<evidence type="ECO:0000256" key="2">
    <source>
        <dbReference type="ARBA" id="ARBA00022723"/>
    </source>
</evidence>
<proteinExistence type="inferred from homology"/>
<sequence>MEASIVLAMVAMLLWATGAVAQSSHCSNVFITLSPCLNYITRNSSTPSPSCCSHLTTVVRSQPQCLCASSLGGINVNQTLALALVRACRLQTSPITRCNVVSPYSSVETPKSPSEESRGSSTTHLFQRGPIPFHILHSIRNPHNAPTLTPILNILSGRSKSVHGGFRSSSPVLVFSGELDLEVELAMGGGGGGGGDGGGGCLPSPMSNNRKLSSSFLFRSSSSKGFSETEAVMSPTSILEPFMGLRSSFWSESNSPRTPLTESKRPWDSKGIGLGIVDALTEENSDQKPTKSDTRMVLLGSQLKIQIPPLPQFVSPTDESPRSPAEFGIKTRNPHLGSLSPVSSLSPAKKSSISGHETPTSPLVFTGCLSADEIEQSEDYTCVISHGPNPRTTHIFGDCVIESGAGVYSPARKENGYFRDRTSFSSENFLSFCYNCKKKLEEGKDIYIYRGDKAFCSHECRYHEMMLEEEGGD</sequence>
<dbReference type="PANTHER" id="PTHR46443:SF21">
    <property type="entry name" value="FCS-LIKE ZINC FINGER 8"/>
    <property type="match status" value="1"/>
</dbReference>
<evidence type="ECO:0000256" key="1">
    <source>
        <dbReference type="ARBA" id="ARBA00009374"/>
    </source>
</evidence>
<feature type="non-terminal residue" evidence="8">
    <location>
        <position position="1"/>
    </location>
</feature>
<feature type="domain" description="FLZ-type" evidence="7">
    <location>
        <begin position="428"/>
        <end position="472"/>
    </location>
</feature>